<proteinExistence type="predicted"/>
<name>A0ACD5YRX7_AVESA</name>
<evidence type="ECO:0000313" key="2">
    <source>
        <dbReference type="Proteomes" id="UP001732700"/>
    </source>
</evidence>
<protein>
    <submittedName>
        <fullName evidence="1">Uncharacterized protein</fullName>
    </submittedName>
</protein>
<evidence type="ECO:0000313" key="1">
    <source>
        <dbReference type="EnsemblPlants" id="AVESA.00010b.r2.6AG1013210.1.CDS"/>
    </source>
</evidence>
<dbReference type="Proteomes" id="UP001732700">
    <property type="component" value="Chromosome 6A"/>
</dbReference>
<organism evidence="1 2">
    <name type="scientific">Avena sativa</name>
    <name type="common">Oat</name>
    <dbReference type="NCBI Taxonomy" id="4498"/>
    <lineage>
        <taxon>Eukaryota</taxon>
        <taxon>Viridiplantae</taxon>
        <taxon>Streptophyta</taxon>
        <taxon>Embryophyta</taxon>
        <taxon>Tracheophyta</taxon>
        <taxon>Spermatophyta</taxon>
        <taxon>Magnoliopsida</taxon>
        <taxon>Liliopsida</taxon>
        <taxon>Poales</taxon>
        <taxon>Poaceae</taxon>
        <taxon>BOP clade</taxon>
        <taxon>Pooideae</taxon>
        <taxon>Poodae</taxon>
        <taxon>Poeae</taxon>
        <taxon>Poeae Chloroplast Group 1 (Aveneae type)</taxon>
        <taxon>Aveninae</taxon>
        <taxon>Avena</taxon>
    </lineage>
</organism>
<sequence length="359" mass="39308">MIHKRSKSCEPSRQTDEQRASITASDDSITGKAASSSSAAAQCSTVTVYLAKINGAQRLVTVVWHKNIINQSFTISIDRPGDGGSGGGDDETHSLKVELKPWPFWSKKGLKSLFLDGHRLDVLWDLRSAKFATSSPEPACGYYVALVSHDEVVLTLGDLKKDAYKRSKCRPTLEEAIPVCRREVVLGRRSFTARAWLDAGKPNHDIVIESMLAGPREPEMSIAVDGRVLVQVKNLQWKFRGNETVLVEEAPVQVLWDVHDWIFAGPGAQAVFIFKPGAPPEVDDSTAGWEHGGTAGVPAFHQEKVRDTQRKAYSRTNNNSTIVATKYLVGIPSGYLSGEPFPPISTSDLKCPITVTKPK</sequence>
<dbReference type="EnsemblPlants" id="AVESA.00010b.r2.6AG1013210.1">
    <property type="protein sequence ID" value="AVESA.00010b.r2.6AG1013210.1.CDS"/>
    <property type="gene ID" value="AVESA.00010b.r2.6AG1013210"/>
</dbReference>
<reference evidence="1" key="2">
    <citation type="submission" date="2025-09" db="UniProtKB">
        <authorList>
            <consortium name="EnsemblPlants"/>
        </authorList>
    </citation>
    <scope>IDENTIFICATION</scope>
</reference>
<reference evidence="1" key="1">
    <citation type="submission" date="2021-05" db="EMBL/GenBank/DDBJ databases">
        <authorList>
            <person name="Scholz U."/>
            <person name="Mascher M."/>
            <person name="Fiebig A."/>
        </authorList>
    </citation>
    <scope>NUCLEOTIDE SEQUENCE [LARGE SCALE GENOMIC DNA]</scope>
</reference>
<keyword evidence="2" id="KW-1185">Reference proteome</keyword>
<accession>A0ACD5YRX7</accession>